<proteinExistence type="predicted"/>
<reference evidence="1 2" key="2">
    <citation type="journal article" date="2022" name="Mol. Ecol. Resour.">
        <title>The genomes of chicory, endive, great burdock and yacon provide insights into Asteraceae paleo-polyploidization history and plant inulin production.</title>
        <authorList>
            <person name="Fan W."/>
            <person name="Wang S."/>
            <person name="Wang H."/>
            <person name="Wang A."/>
            <person name="Jiang F."/>
            <person name="Liu H."/>
            <person name="Zhao H."/>
            <person name="Xu D."/>
            <person name="Zhang Y."/>
        </authorList>
    </citation>
    <scope>NUCLEOTIDE SEQUENCE [LARGE SCALE GENOMIC DNA]</scope>
    <source>
        <strain evidence="2">cv. Niubang</strain>
    </source>
</reference>
<keyword evidence="2" id="KW-1185">Reference proteome</keyword>
<reference evidence="2" key="1">
    <citation type="journal article" date="2022" name="Mol. Ecol. Resour.">
        <title>The genomes of chicory, endive, great burdock and yacon provide insights into Asteraceae palaeo-polyploidization history and plant inulin production.</title>
        <authorList>
            <person name="Fan W."/>
            <person name="Wang S."/>
            <person name="Wang H."/>
            <person name="Wang A."/>
            <person name="Jiang F."/>
            <person name="Liu H."/>
            <person name="Zhao H."/>
            <person name="Xu D."/>
            <person name="Zhang Y."/>
        </authorList>
    </citation>
    <scope>NUCLEOTIDE SEQUENCE [LARGE SCALE GENOMIC DNA]</scope>
    <source>
        <strain evidence="2">cv. Niubang</strain>
    </source>
</reference>
<organism evidence="1 2">
    <name type="scientific">Arctium lappa</name>
    <name type="common">Greater burdock</name>
    <name type="synonym">Lappa major</name>
    <dbReference type="NCBI Taxonomy" id="4217"/>
    <lineage>
        <taxon>Eukaryota</taxon>
        <taxon>Viridiplantae</taxon>
        <taxon>Streptophyta</taxon>
        <taxon>Embryophyta</taxon>
        <taxon>Tracheophyta</taxon>
        <taxon>Spermatophyta</taxon>
        <taxon>Magnoliopsida</taxon>
        <taxon>eudicotyledons</taxon>
        <taxon>Gunneridae</taxon>
        <taxon>Pentapetalae</taxon>
        <taxon>asterids</taxon>
        <taxon>campanulids</taxon>
        <taxon>Asterales</taxon>
        <taxon>Asteraceae</taxon>
        <taxon>Carduoideae</taxon>
        <taxon>Cardueae</taxon>
        <taxon>Arctiinae</taxon>
        <taxon>Arctium</taxon>
    </lineage>
</organism>
<evidence type="ECO:0000313" key="1">
    <source>
        <dbReference type="EMBL" id="KAI3769750.1"/>
    </source>
</evidence>
<gene>
    <name evidence="1" type="ORF">L6452_00863</name>
</gene>
<evidence type="ECO:0000313" key="2">
    <source>
        <dbReference type="Proteomes" id="UP001055879"/>
    </source>
</evidence>
<name>A0ACB9FFX3_ARCLA</name>
<sequence length="348" mass="39464">MYENGGNYVQKTKVVTSAYCSQTRGVGEVSYANILNGCVPKKVLKDKMDANTPTIILDLDGPILSEFPLALVGSVKDLQTITNIRCLCKSEGFNGVDVKYIGGLWVMMKFGSISARDKFIAHEGVKSWFKELKPWTKDFKVMERLIWLDVEGVPIKAWSFKSFTMIVRKWGEVIFKDDDDGNNLYSSRICIKSSHPSLIFETVKVILEGNVHYVRVKEVCGWIPDFIEVDSVSEEENWEESAHVEVNPTDGVGSYENEDFSEKIPDTFGNEESAHHDNVEEINKYEGEEERDTDDPFGFLPLLEKEPLQKNGLENVGESVTHVYPLDILLYQMVLRKLIRKIGVTKTS</sequence>
<comment type="caution">
    <text evidence="1">The sequence shown here is derived from an EMBL/GenBank/DDBJ whole genome shotgun (WGS) entry which is preliminary data.</text>
</comment>
<protein>
    <submittedName>
        <fullName evidence="1">Uncharacterized protein</fullName>
    </submittedName>
</protein>
<dbReference type="EMBL" id="CM042047">
    <property type="protein sequence ID" value="KAI3769750.1"/>
    <property type="molecule type" value="Genomic_DNA"/>
</dbReference>
<accession>A0ACB9FFX3</accession>
<dbReference type="Proteomes" id="UP001055879">
    <property type="component" value="Linkage Group LG01"/>
</dbReference>